<dbReference type="Pfam" id="PF02311">
    <property type="entry name" value="AraC_binding"/>
    <property type="match status" value="1"/>
</dbReference>
<dbReference type="SUPFAM" id="SSF46689">
    <property type="entry name" value="Homeodomain-like"/>
    <property type="match status" value="1"/>
</dbReference>
<dbReference type="Gene3D" id="1.10.10.60">
    <property type="entry name" value="Homeodomain-like"/>
    <property type="match status" value="2"/>
</dbReference>
<dbReference type="EMBL" id="NEVS01000004">
    <property type="protein sequence ID" value="OZI61431.1"/>
    <property type="molecule type" value="Genomic_DNA"/>
</dbReference>
<proteinExistence type="predicted"/>
<feature type="domain" description="HTH araC/xylS-type" evidence="5">
    <location>
        <begin position="160"/>
        <end position="260"/>
    </location>
</feature>
<comment type="caution">
    <text evidence="6">The sequence shown here is derived from an EMBL/GenBank/DDBJ whole genome shotgun (WGS) entry which is preliminary data.</text>
</comment>
<dbReference type="SUPFAM" id="SSF51182">
    <property type="entry name" value="RmlC-like cupins"/>
    <property type="match status" value="1"/>
</dbReference>
<keyword evidence="3" id="KW-0238">DNA-binding</keyword>
<dbReference type="PANTHER" id="PTHR11019">
    <property type="entry name" value="HTH-TYPE TRANSCRIPTIONAL REGULATOR NIMR"/>
    <property type="match status" value="1"/>
</dbReference>
<keyword evidence="1" id="KW-0678">Repressor</keyword>
<dbReference type="GO" id="GO:0043565">
    <property type="term" value="F:sequence-specific DNA binding"/>
    <property type="evidence" value="ECO:0007669"/>
    <property type="project" value="InterPro"/>
</dbReference>
<dbReference type="AlphaFoldDB" id="A0A261UIJ2"/>
<dbReference type="PROSITE" id="PS01124">
    <property type="entry name" value="HTH_ARAC_FAMILY_2"/>
    <property type="match status" value="1"/>
</dbReference>
<organism evidence="6 7">
    <name type="scientific">Bordetella genomosp. 11</name>
    <dbReference type="NCBI Taxonomy" id="1416808"/>
    <lineage>
        <taxon>Bacteria</taxon>
        <taxon>Pseudomonadati</taxon>
        <taxon>Pseudomonadota</taxon>
        <taxon>Betaproteobacteria</taxon>
        <taxon>Burkholderiales</taxon>
        <taxon>Alcaligenaceae</taxon>
        <taxon>Bordetella</taxon>
    </lineage>
</organism>
<protein>
    <submittedName>
        <fullName evidence="6">AraC family transcriptional regulator</fullName>
    </submittedName>
</protein>
<keyword evidence="4" id="KW-0804">Transcription</keyword>
<evidence type="ECO:0000256" key="2">
    <source>
        <dbReference type="ARBA" id="ARBA00023015"/>
    </source>
</evidence>
<dbReference type="OrthoDB" id="2536004at2"/>
<dbReference type="RefSeq" id="WP_094842838.1">
    <property type="nucleotide sequence ID" value="NZ_NEVS01000004.1"/>
</dbReference>
<dbReference type="InterPro" id="IPR018060">
    <property type="entry name" value="HTH_AraC"/>
</dbReference>
<dbReference type="Gene3D" id="2.60.120.10">
    <property type="entry name" value="Jelly Rolls"/>
    <property type="match status" value="1"/>
</dbReference>
<dbReference type="Pfam" id="PF12833">
    <property type="entry name" value="HTH_18"/>
    <property type="match status" value="1"/>
</dbReference>
<dbReference type="SMART" id="SM00342">
    <property type="entry name" value="HTH_ARAC"/>
    <property type="match status" value="1"/>
</dbReference>
<keyword evidence="7" id="KW-1185">Reference proteome</keyword>
<evidence type="ECO:0000313" key="7">
    <source>
        <dbReference type="Proteomes" id="UP000215767"/>
    </source>
</evidence>
<dbReference type="InterPro" id="IPR009057">
    <property type="entry name" value="Homeodomain-like_sf"/>
</dbReference>
<dbReference type="PANTHER" id="PTHR11019:SF159">
    <property type="entry name" value="TRANSCRIPTIONAL REGULATOR-RELATED"/>
    <property type="match status" value="1"/>
</dbReference>
<dbReference type="GO" id="GO:0003700">
    <property type="term" value="F:DNA-binding transcription factor activity"/>
    <property type="evidence" value="ECO:0007669"/>
    <property type="project" value="InterPro"/>
</dbReference>
<name>A0A261UIJ2_9BORD</name>
<evidence type="ECO:0000259" key="5">
    <source>
        <dbReference type="PROSITE" id="PS01124"/>
    </source>
</evidence>
<evidence type="ECO:0000256" key="3">
    <source>
        <dbReference type="ARBA" id="ARBA00023125"/>
    </source>
</evidence>
<evidence type="ECO:0000256" key="1">
    <source>
        <dbReference type="ARBA" id="ARBA00022491"/>
    </source>
</evidence>
<dbReference type="InterPro" id="IPR011051">
    <property type="entry name" value="RmlC_Cupin_sf"/>
</dbReference>
<accession>A0A261UIJ2</accession>
<dbReference type="CDD" id="cd06124">
    <property type="entry name" value="cupin_NimR-like_N"/>
    <property type="match status" value="1"/>
</dbReference>
<keyword evidence="2" id="KW-0805">Transcription regulation</keyword>
<dbReference type="InterPro" id="IPR014710">
    <property type="entry name" value="RmlC-like_jellyroll"/>
</dbReference>
<evidence type="ECO:0000256" key="4">
    <source>
        <dbReference type="ARBA" id="ARBA00023163"/>
    </source>
</evidence>
<dbReference type="FunFam" id="1.10.10.60:FF:000132">
    <property type="entry name" value="AraC family transcriptional regulator"/>
    <property type="match status" value="1"/>
</dbReference>
<dbReference type="Proteomes" id="UP000215767">
    <property type="component" value="Unassembled WGS sequence"/>
</dbReference>
<gene>
    <name evidence="6" type="ORF">CAL28_19200</name>
</gene>
<sequence>MDNIWRRRFAPGYQRLKRPVMAYQFDYPHGSREIWHSHEQGQLVHALRGVVRVLTPQGAWTVAPTDAFWIAPGVDHELHMVGHVPLRALRIEPDTAPWLWTECRHIAVGPLLRELILAMLDDPPEYAPDSNAALCVPLLLRQLQQAPALEHGKLPLPRDKRLLKVCELLMATPGSGATMDALGMQVGASMRTLGRLFKRETGLTFGQWRQQLRLAEAICQLSLGTPVASVARNLGYATPNAFSTMFHRALGAPPQRYVRHAHAAGRGGDINTEGRL</sequence>
<reference evidence="7" key="1">
    <citation type="submission" date="2017-05" db="EMBL/GenBank/DDBJ databases">
        <title>Complete and WGS of Bordetella genogroups.</title>
        <authorList>
            <person name="Spilker T."/>
            <person name="Lipuma J."/>
        </authorList>
    </citation>
    <scope>NUCLEOTIDE SEQUENCE [LARGE SCALE GENOMIC DNA]</scope>
    <source>
        <strain evidence="7">AU8856</strain>
    </source>
</reference>
<evidence type="ECO:0000313" key="6">
    <source>
        <dbReference type="EMBL" id="OZI61431.1"/>
    </source>
</evidence>
<dbReference type="InterPro" id="IPR003313">
    <property type="entry name" value="AraC-bd"/>
</dbReference>